<comment type="caution">
    <text evidence="2">The sequence shown here is derived from an EMBL/GenBank/DDBJ whole genome shotgun (WGS) entry which is preliminary data.</text>
</comment>
<keyword evidence="3" id="KW-1185">Reference proteome</keyword>
<dbReference type="InterPro" id="IPR013989">
    <property type="entry name" value="Dev_and_cell_death_domain"/>
</dbReference>
<feature type="domain" description="DCD" evidence="1">
    <location>
        <begin position="85"/>
        <end position="211"/>
    </location>
</feature>
<dbReference type="EMBL" id="BDQV01000150">
    <property type="protein sequence ID" value="GAY57002.1"/>
    <property type="molecule type" value="Genomic_DNA"/>
</dbReference>
<reference evidence="2 3" key="1">
    <citation type="journal article" date="2017" name="Front. Genet.">
        <title>Draft sequencing of the heterozygous diploid genome of Satsuma (Citrus unshiu Marc.) using a hybrid assembly approach.</title>
        <authorList>
            <person name="Shimizu T."/>
            <person name="Tanizawa Y."/>
            <person name="Mochizuki T."/>
            <person name="Nagasaki H."/>
            <person name="Yoshioka T."/>
            <person name="Toyoda A."/>
            <person name="Fujiyama A."/>
            <person name="Kaminuma E."/>
            <person name="Nakamura Y."/>
        </authorList>
    </citation>
    <scope>NUCLEOTIDE SEQUENCE [LARGE SCALE GENOMIC DNA]</scope>
    <source>
        <strain evidence="3">cv. Miyagawa wase</strain>
    </source>
</reference>
<evidence type="ECO:0000313" key="2">
    <source>
        <dbReference type="EMBL" id="GAY57002.1"/>
    </source>
</evidence>
<dbReference type="STRING" id="55188.A0A2H5PXC6"/>
<proteinExistence type="predicted"/>
<dbReference type="PANTHER" id="PTHR46444">
    <property type="entry name" value="DCD (DEVELOPMENT AND CELL DEATH) DOMAIN PROTEIN-RELATED"/>
    <property type="match status" value="1"/>
</dbReference>
<dbReference type="AlphaFoldDB" id="A0A2H5PXC6"/>
<dbReference type="SMART" id="SM00767">
    <property type="entry name" value="DCD"/>
    <property type="match status" value="1"/>
</dbReference>
<dbReference type="PANTHER" id="PTHR46444:SF3">
    <property type="entry name" value="DCD (DEVELOPMENT AND CELL DEATH) DOMAIN PROTEIN"/>
    <property type="match status" value="1"/>
</dbReference>
<organism evidence="2 3">
    <name type="scientific">Citrus unshiu</name>
    <name type="common">Satsuma mandarin</name>
    <name type="synonym">Citrus nobilis var. unshiu</name>
    <dbReference type="NCBI Taxonomy" id="55188"/>
    <lineage>
        <taxon>Eukaryota</taxon>
        <taxon>Viridiplantae</taxon>
        <taxon>Streptophyta</taxon>
        <taxon>Embryophyta</taxon>
        <taxon>Tracheophyta</taxon>
        <taxon>Spermatophyta</taxon>
        <taxon>Magnoliopsida</taxon>
        <taxon>eudicotyledons</taxon>
        <taxon>Gunneridae</taxon>
        <taxon>Pentapetalae</taxon>
        <taxon>rosids</taxon>
        <taxon>malvids</taxon>
        <taxon>Sapindales</taxon>
        <taxon>Rutaceae</taxon>
        <taxon>Aurantioideae</taxon>
        <taxon>Citrus</taxon>
    </lineage>
</organism>
<gene>
    <name evidence="2" type="ORF">CUMW_176020</name>
</gene>
<sequence>MAKKKGKKIKDQGSSINQSKKKIVKALKIVKKKLNIKASAVPSDGPSSESKLLPDVTLTTVMKSSIVARGNEGASRRNPETEIAEQTSGFIFMCNGKTKSECYRYRVFGLPTGKLKLVEKIKPGSTLFLFDFDLKLLYGVYIATSEGELGLEPTAFSGRFPAQVKFRIFMECLPLPEKVFREAIKNDYQGSKFRQDLSGEQVKNLVALFRPICASASAAAANTLQNVASPHTSRALVVPERFQPRARLTSPHGSYLPGIHHGCAFQIPLYQSEKTIIYPPYDQYKSGACGGLVQPPAQLQLVVQQAAHPHPMDPYYLTEGHQPYVPENPGHQPYVPENPSTHILGPYGRNLWMTYVISYAMLVSLEGIPPNILALNSYRYRQNMEVVHRELVPGYEREYRTFLSAENKEIDQHSQNVVNCYSQNQHPAPALSHTLLQTNAQGEHSQNVVRYYSRNLAPASASLHALLHAYAQGENSQNTANYYSQNLPPASASSHDHLQTNAQGEHSQNMANYYCQNLLPAPALSRALLQTNAQGEHSQNTVNYYSQNLPPASASSHDLLHTSTQGENLQNMVNYYSPNVPPASAYHAPLQTNAQEGCYLSYQPH</sequence>
<evidence type="ECO:0000313" key="3">
    <source>
        <dbReference type="Proteomes" id="UP000236630"/>
    </source>
</evidence>
<evidence type="ECO:0000259" key="1">
    <source>
        <dbReference type="PROSITE" id="PS51222"/>
    </source>
</evidence>
<accession>A0A2H5PXC6</accession>
<protein>
    <recommendedName>
        <fullName evidence="1">DCD domain-containing protein</fullName>
    </recommendedName>
</protein>
<dbReference type="Proteomes" id="UP000236630">
    <property type="component" value="Unassembled WGS sequence"/>
</dbReference>
<dbReference type="Pfam" id="PF10539">
    <property type="entry name" value="Dev_Cell_Death"/>
    <property type="match status" value="1"/>
</dbReference>
<dbReference type="PROSITE" id="PS51222">
    <property type="entry name" value="DCD"/>
    <property type="match status" value="1"/>
</dbReference>
<name>A0A2H5PXC6_CITUN</name>